<dbReference type="PANTHER" id="PTHR30616">
    <property type="entry name" value="UNCHARACTERIZED PROTEIN YFIH"/>
    <property type="match status" value="1"/>
</dbReference>
<evidence type="ECO:0000313" key="13">
    <source>
        <dbReference type="EMBL" id="WEK52972.1"/>
    </source>
</evidence>
<evidence type="ECO:0000256" key="12">
    <source>
        <dbReference type="RuleBase" id="RU361274"/>
    </source>
</evidence>
<keyword evidence="6" id="KW-0479">Metal-binding</keyword>
<dbReference type="AlphaFoldDB" id="A0AA95JBL0"/>
<evidence type="ECO:0000256" key="9">
    <source>
        <dbReference type="ARBA" id="ARBA00047989"/>
    </source>
</evidence>
<name>A0AA95JBL0_9BACL</name>
<protein>
    <recommendedName>
        <fullName evidence="12">Purine nucleoside phosphorylase</fullName>
    </recommendedName>
</protein>
<reference evidence="13" key="1">
    <citation type="submission" date="2023-03" db="EMBL/GenBank/DDBJ databases">
        <title>Andean soil-derived lignocellulolytic bacterial consortium as a source of novel taxa and putative plastic-active enzymes.</title>
        <authorList>
            <person name="Diaz-Garcia L."/>
            <person name="Chuvochina M."/>
            <person name="Feuerriegel G."/>
            <person name="Bunk B."/>
            <person name="Sproer C."/>
            <person name="Streit W.R."/>
            <person name="Rodriguez L.M."/>
            <person name="Overmann J."/>
            <person name="Jimenez D.J."/>
        </authorList>
    </citation>
    <scope>NUCLEOTIDE SEQUENCE</scope>
    <source>
        <strain evidence="13">MAG 2441</strain>
    </source>
</reference>
<dbReference type="Gene3D" id="3.60.140.10">
    <property type="entry name" value="CNF1/YfiH-like putative cysteine hydrolases"/>
    <property type="match status" value="1"/>
</dbReference>
<evidence type="ECO:0000256" key="10">
    <source>
        <dbReference type="ARBA" id="ARBA00048968"/>
    </source>
</evidence>
<comment type="cofactor">
    <cofactor evidence="2">
        <name>Zn(2+)</name>
        <dbReference type="ChEBI" id="CHEBI:29105"/>
    </cofactor>
</comment>
<dbReference type="GO" id="GO:0005507">
    <property type="term" value="F:copper ion binding"/>
    <property type="evidence" value="ECO:0007669"/>
    <property type="project" value="TreeGrafter"/>
</dbReference>
<comment type="similarity">
    <text evidence="4 12">Belongs to the purine nucleoside phosphorylase YfiH/LACC1 family.</text>
</comment>
<evidence type="ECO:0000256" key="1">
    <source>
        <dbReference type="ARBA" id="ARBA00000553"/>
    </source>
</evidence>
<dbReference type="InterPro" id="IPR003730">
    <property type="entry name" value="Cu_polyphenol_OxRdtase"/>
</dbReference>
<comment type="catalytic activity">
    <reaction evidence="1">
        <text>inosine + phosphate = alpha-D-ribose 1-phosphate + hypoxanthine</text>
        <dbReference type="Rhea" id="RHEA:27646"/>
        <dbReference type="ChEBI" id="CHEBI:17368"/>
        <dbReference type="ChEBI" id="CHEBI:17596"/>
        <dbReference type="ChEBI" id="CHEBI:43474"/>
        <dbReference type="ChEBI" id="CHEBI:57720"/>
        <dbReference type="EC" id="2.4.2.1"/>
    </reaction>
    <physiologicalReaction direction="left-to-right" evidence="1">
        <dbReference type="Rhea" id="RHEA:27647"/>
    </physiologicalReaction>
</comment>
<dbReference type="NCBIfam" id="TIGR00726">
    <property type="entry name" value="peptidoglycan editing factor PgeF"/>
    <property type="match status" value="1"/>
</dbReference>
<evidence type="ECO:0000256" key="8">
    <source>
        <dbReference type="ARBA" id="ARBA00022833"/>
    </source>
</evidence>
<dbReference type="GO" id="GO:0016787">
    <property type="term" value="F:hydrolase activity"/>
    <property type="evidence" value="ECO:0007669"/>
    <property type="project" value="UniProtKB-KW"/>
</dbReference>
<accession>A0AA95JBL0</accession>
<keyword evidence="5" id="KW-0808">Transferase</keyword>
<evidence type="ECO:0000313" key="14">
    <source>
        <dbReference type="Proteomes" id="UP001178662"/>
    </source>
</evidence>
<keyword evidence="8" id="KW-0862">Zinc</keyword>
<comment type="catalytic activity">
    <reaction evidence="10">
        <text>adenosine + phosphate = alpha-D-ribose 1-phosphate + adenine</text>
        <dbReference type="Rhea" id="RHEA:27642"/>
        <dbReference type="ChEBI" id="CHEBI:16335"/>
        <dbReference type="ChEBI" id="CHEBI:16708"/>
        <dbReference type="ChEBI" id="CHEBI:43474"/>
        <dbReference type="ChEBI" id="CHEBI:57720"/>
        <dbReference type="EC" id="2.4.2.1"/>
    </reaction>
    <physiologicalReaction direction="left-to-right" evidence="10">
        <dbReference type="Rhea" id="RHEA:27643"/>
    </physiologicalReaction>
</comment>
<evidence type="ECO:0000256" key="3">
    <source>
        <dbReference type="ARBA" id="ARBA00003215"/>
    </source>
</evidence>
<dbReference type="PANTHER" id="PTHR30616:SF2">
    <property type="entry name" value="PURINE NUCLEOSIDE PHOSPHORYLASE LACC1"/>
    <property type="match status" value="1"/>
</dbReference>
<dbReference type="SUPFAM" id="SSF64438">
    <property type="entry name" value="CNF1/YfiH-like putative cysteine hydrolases"/>
    <property type="match status" value="1"/>
</dbReference>
<evidence type="ECO:0000256" key="5">
    <source>
        <dbReference type="ARBA" id="ARBA00022679"/>
    </source>
</evidence>
<dbReference type="EMBL" id="CP119317">
    <property type="protein sequence ID" value="WEK52972.1"/>
    <property type="molecule type" value="Genomic_DNA"/>
</dbReference>
<keyword evidence="7" id="KW-0378">Hydrolase</keyword>
<gene>
    <name evidence="13" type="primary">pgeF</name>
    <name evidence="13" type="ORF">P0Y55_10220</name>
</gene>
<evidence type="ECO:0000256" key="7">
    <source>
        <dbReference type="ARBA" id="ARBA00022801"/>
    </source>
</evidence>
<dbReference type="Proteomes" id="UP001178662">
    <property type="component" value="Chromosome"/>
</dbReference>
<evidence type="ECO:0000256" key="2">
    <source>
        <dbReference type="ARBA" id="ARBA00001947"/>
    </source>
</evidence>
<keyword evidence="14" id="KW-1185">Reference proteome</keyword>
<sequence length="266" mass="29687">MEPFLLHTDKDDASLLQLKSWCNNADGITAGFTTRQTGNVALHVGDNPSVVLLNRKRVTELLDWSFETWTCAEQVHGKQVYVAKRNDTGRGRNDRESAFQNTDAIITNEPDLLLVMFFADCVPLYFYDPVTNAIGLAHAGWKGTVANIVAETIEQMSSHFGAKPENINAAIGPSIGSCCYEVDEAVLKHVRPFGVDKDVISHTTDGRAHLDLKQLNRHFMIKAGILPRHIEITSLCTSCRTDLLFSHRMEKGDTGRMMSWLGRKSR</sequence>
<evidence type="ECO:0000256" key="4">
    <source>
        <dbReference type="ARBA" id="ARBA00007353"/>
    </source>
</evidence>
<dbReference type="InterPro" id="IPR038371">
    <property type="entry name" value="Cu_polyphenol_OxRdtase_sf"/>
</dbReference>
<comment type="catalytic activity">
    <reaction evidence="9">
        <text>adenosine + H2O + H(+) = inosine + NH4(+)</text>
        <dbReference type="Rhea" id="RHEA:24408"/>
        <dbReference type="ChEBI" id="CHEBI:15377"/>
        <dbReference type="ChEBI" id="CHEBI:15378"/>
        <dbReference type="ChEBI" id="CHEBI:16335"/>
        <dbReference type="ChEBI" id="CHEBI:17596"/>
        <dbReference type="ChEBI" id="CHEBI:28938"/>
        <dbReference type="EC" id="3.5.4.4"/>
    </reaction>
    <physiologicalReaction direction="left-to-right" evidence="9">
        <dbReference type="Rhea" id="RHEA:24409"/>
    </physiologicalReaction>
</comment>
<dbReference type="InterPro" id="IPR011324">
    <property type="entry name" value="Cytotoxic_necrot_fac-like_cat"/>
</dbReference>
<comment type="function">
    <text evidence="3">Purine nucleoside enzyme that catalyzes the phosphorolysis of adenosine and inosine nucleosides, yielding D-ribose 1-phosphate and the respective free bases, adenine and hypoxanthine. Also catalyzes the phosphorolysis of S-methyl-5'-thioadenosine into adenine and S-methyl-5-thio-alpha-D-ribose 1-phosphate. Also has adenosine deaminase activity.</text>
</comment>
<dbReference type="CDD" id="cd16833">
    <property type="entry name" value="YfiH"/>
    <property type="match status" value="1"/>
</dbReference>
<evidence type="ECO:0000256" key="6">
    <source>
        <dbReference type="ARBA" id="ARBA00022723"/>
    </source>
</evidence>
<proteinExistence type="inferred from homology"/>
<organism evidence="13 14">
    <name type="scientific">Candidatus Cohnella colombiensis</name>
    <dbReference type="NCBI Taxonomy" id="3121368"/>
    <lineage>
        <taxon>Bacteria</taxon>
        <taxon>Bacillati</taxon>
        <taxon>Bacillota</taxon>
        <taxon>Bacilli</taxon>
        <taxon>Bacillales</taxon>
        <taxon>Paenibacillaceae</taxon>
        <taxon>Cohnella</taxon>
    </lineage>
</organism>
<dbReference type="GO" id="GO:0017061">
    <property type="term" value="F:S-methyl-5-thioadenosine phosphorylase activity"/>
    <property type="evidence" value="ECO:0007669"/>
    <property type="project" value="UniProtKB-EC"/>
</dbReference>
<evidence type="ECO:0000256" key="11">
    <source>
        <dbReference type="ARBA" id="ARBA00049893"/>
    </source>
</evidence>
<dbReference type="Pfam" id="PF02578">
    <property type="entry name" value="Cu-oxidase_4"/>
    <property type="match status" value="1"/>
</dbReference>
<comment type="catalytic activity">
    <reaction evidence="11">
        <text>S-methyl-5'-thioadenosine + phosphate = 5-(methylsulfanyl)-alpha-D-ribose 1-phosphate + adenine</text>
        <dbReference type="Rhea" id="RHEA:11852"/>
        <dbReference type="ChEBI" id="CHEBI:16708"/>
        <dbReference type="ChEBI" id="CHEBI:17509"/>
        <dbReference type="ChEBI" id="CHEBI:43474"/>
        <dbReference type="ChEBI" id="CHEBI:58533"/>
        <dbReference type="EC" id="2.4.2.28"/>
    </reaction>
    <physiologicalReaction direction="left-to-right" evidence="11">
        <dbReference type="Rhea" id="RHEA:11853"/>
    </physiologicalReaction>
</comment>